<dbReference type="AlphaFoldDB" id="A0AAU8A6A0"/>
<reference evidence="2" key="1">
    <citation type="submission" date="2023-02" db="EMBL/GenBank/DDBJ databases">
        <title>Gut commensal Christensenella minuta modulates host metabolism via a new class of secondary bile acids.</title>
        <authorList>
            <person name="Liu C."/>
        </authorList>
    </citation>
    <scope>NUCLEOTIDE SEQUENCE</scope>
    <source>
        <strain evidence="2">CA70</strain>
    </source>
</reference>
<keyword evidence="1" id="KW-1133">Transmembrane helix</keyword>
<name>A0AAU8A6A0_9FIRM</name>
<keyword evidence="1" id="KW-0472">Membrane</keyword>
<feature type="transmembrane region" description="Helical" evidence="1">
    <location>
        <begin position="46"/>
        <end position="67"/>
    </location>
</feature>
<gene>
    <name evidence="2" type="ORF">PUP29_06525</name>
</gene>
<dbReference type="EMBL" id="CP117826">
    <property type="protein sequence ID" value="XCC61194.1"/>
    <property type="molecule type" value="Genomic_DNA"/>
</dbReference>
<accession>A0AAU8A6A0</accession>
<proteinExistence type="predicted"/>
<feature type="transmembrane region" description="Helical" evidence="1">
    <location>
        <begin position="74"/>
        <end position="95"/>
    </location>
</feature>
<evidence type="ECO:0000313" key="2">
    <source>
        <dbReference type="EMBL" id="XCC61194.1"/>
    </source>
</evidence>
<evidence type="ECO:0008006" key="3">
    <source>
        <dbReference type="Google" id="ProtNLM"/>
    </source>
</evidence>
<evidence type="ECO:0000256" key="1">
    <source>
        <dbReference type="SAM" id="Phobius"/>
    </source>
</evidence>
<protein>
    <recommendedName>
        <fullName evidence="3">DUF3784 domain-containing protein</fullName>
    </recommendedName>
</protein>
<organism evidence="2">
    <name type="scientific">Christensenella massiliensis</name>
    <dbReference type="NCBI Taxonomy" id="1805714"/>
    <lineage>
        <taxon>Bacteria</taxon>
        <taxon>Bacillati</taxon>
        <taxon>Bacillota</taxon>
        <taxon>Clostridia</taxon>
        <taxon>Christensenellales</taxon>
        <taxon>Christensenellaceae</taxon>
        <taxon>Christensenella</taxon>
    </lineage>
</organism>
<sequence length="102" mass="11076">MTETVPLLILGALLCVLGILNRKGNISSIHWYQRQRVAEENIPKYGKLMGNGTLIIGASAIATAILRMLFASEAFFLILAAGVPAGIAFMLYAQFRYNGGLF</sequence>
<dbReference type="RefSeq" id="WP_079546655.1">
    <property type="nucleotide sequence ID" value="NZ_CP117826.1"/>
</dbReference>
<keyword evidence="1" id="KW-0812">Transmembrane</keyword>